<feature type="region of interest" description="Disordered" evidence="6">
    <location>
        <begin position="1"/>
        <end position="47"/>
    </location>
</feature>
<evidence type="ECO:0000313" key="11">
    <source>
        <dbReference type="Proteomes" id="UP000494206"/>
    </source>
</evidence>
<evidence type="ECO:0000256" key="5">
    <source>
        <dbReference type="ARBA" id="ARBA00023136"/>
    </source>
</evidence>
<comment type="similarity">
    <text evidence="2">Belongs to the YIP1 family.</text>
</comment>
<feature type="transmembrane region" description="Helical" evidence="7">
    <location>
        <begin position="190"/>
        <end position="210"/>
    </location>
</feature>
<name>A0A8S1ECC4_9PELO</name>
<evidence type="ECO:0000256" key="3">
    <source>
        <dbReference type="ARBA" id="ARBA00022692"/>
    </source>
</evidence>
<feature type="compositionally biased region" description="Polar residues" evidence="6">
    <location>
        <begin position="35"/>
        <end position="47"/>
    </location>
</feature>
<feature type="compositionally biased region" description="Polar residues" evidence="6">
    <location>
        <begin position="453"/>
        <end position="465"/>
    </location>
</feature>
<feature type="domain" description="PIH1 N-terminal" evidence="9">
    <location>
        <begin position="251"/>
        <end position="413"/>
    </location>
</feature>
<evidence type="ECO:0008006" key="12">
    <source>
        <dbReference type="Google" id="ProtNLM"/>
    </source>
</evidence>
<dbReference type="GO" id="GO:0006888">
    <property type="term" value="P:endoplasmic reticulum to Golgi vesicle-mediated transport"/>
    <property type="evidence" value="ECO:0007669"/>
    <property type="project" value="InterPro"/>
</dbReference>
<dbReference type="Proteomes" id="UP000494206">
    <property type="component" value="Unassembled WGS sequence"/>
</dbReference>
<feature type="compositionally biased region" description="Basic and acidic residues" evidence="6">
    <location>
        <begin position="435"/>
        <end position="452"/>
    </location>
</feature>
<evidence type="ECO:0000259" key="9">
    <source>
        <dbReference type="Pfam" id="PF08190"/>
    </source>
</evidence>
<dbReference type="Pfam" id="PF08190">
    <property type="entry name" value="PIH1"/>
    <property type="match status" value="1"/>
</dbReference>
<dbReference type="GO" id="GO:0005802">
    <property type="term" value="C:trans-Golgi network"/>
    <property type="evidence" value="ECO:0007669"/>
    <property type="project" value="TreeGrafter"/>
</dbReference>
<dbReference type="AlphaFoldDB" id="A0A8S1ECC4"/>
<dbReference type="PANTHER" id="PTHR21236:SF2">
    <property type="entry name" value="PROTEIN YIPF"/>
    <property type="match status" value="1"/>
</dbReference>
<evidence type="ECO:0000256" key="2">
    <source>
        <dbReference type="ARBA" id="ARBA00010596"/>
    </source>
</evidence>
<keyword evidence="3 7" id="KW-0812">Transmembrane</keyword>
<comment type="subcellular location">
    <subcellularLocation>
        <location evidence="1">Membrane</location>
        <topology evidence="1">Multi-pass membrane protein</topology>
    </subcellularLocation>
</comment>
<evidence type="ECO:0000259" key="8">
    <source>
        <dbReference type="Pfam" id="PF04893"/>
    </source>
</evidence>
<accession>A0A8S1ECC4</accession>
<keyword evidence="4 7" id="KW-1133">Transmembrane helix</keyword>
<keyword evidence="5 7" id="KW-0472">Membrane</keyword>
<proteinExistence type="inferred from homology"/>
<dbReference type="EMBL" id="CADEPM010000001">
    <property type="protein sequence ID" value="CAB3397768.1"/>
    <property type="molecule type" value="Genomic_DNA"/>
</dbReference>
<evidence type="ECO:0000313" key="10">
    <source>
        <dbReference type="EMBL" id="CAB3397768.1"/>
    </source>
</evidence>
<sequence length="465" mass="51759">MASNNVWMDDGQQQNNWYSNQNQGQGQDMGWGQFDYSQPQQTTNTAATGNDYYQMNQAQFQQPQSNNYNYYGGQMFVPNSGIGAVQSDGEDYENEPPLLEELGINFSHIKEKTFAVLNPTGTATAEVIEDQDLAGPLVFCLIFGAALLLHGKMSFGFIYGIGGLGCVGMYALMNLMAAEKSISFTCTASVLGYCLLPMALLSIVTAILSFKGTIGYLISALAVFWCSSASSKLFVIALSMDHQRLLKMTIKMEKQEQEEAWIVKPVPGYVCKWKNVKIDSIGGEESRKCFVNVCHCQQIPPPITDLNEEELAAKLDSGDNSYRIPICIGDLECIRDKKDENAIKIDVLVNSAFYDSRLRSPDSLFFRQFLALVFCDMIRTKHCINLDPMASITLKNRTVVGEIEAFRLKKSPEQRVVEEIAEEGNSTLENPSSTQREKSENSEISKEAHENPTEVNIDTNRGSSR</sequence>
<protein>
    <recommendedName>
        <fullName evidence="12">Protein YIPF</fullName>
    </recommendedName>
</protein>
<dbReference type="GO" id="GO:0016020">
    <property type="term" value="C:membrane"/>
    <property type="evidence" value="ECO:0007669"/>
    <property type="project" value="UniProtKB-SubCell"/>
</dbReference>
<dbReference type="InterPro" id="IPR012981">
    <property type="entry name" value="PIH1_N"/>
</dbReference>
<organism evidence="10 11">
    <name type="scientific">Caenorhabditis bovis</name>
    <dbReference type="NCBI Taxonomy" id="2654633"/>
    <lineage>
        <taxon>Eukaryota</taxon>
        <taxon>Metazoa</taxon>
        <taxon>Ecdysozoa</taxon>
        <taxon>Nematoda</taxon>
        <taxon>Chromadorea</taxon>
        <taxon>Rhabditida</taxon>
        <taxon>Rhabditina</taxon>
        <taxon>Rhabditomorpha</taxon>
        <taxon>Rhabditoidea</taxon>
        <taxon>Rhabditidae</taxon>
        <taxon>Peloderinae</taxon>
        <taxon>Caenorhabditis</taxon>
    </lineage>
</organism>
<feature type="transmembrane region" description="Helical" evidence="7">
    <location>
        <begin position="157"/>
        <end position="178"/>
    </location>
</feature>
<dbReference type="GO" id="GO:0048280">
    <property type="term" value="P:vesicle fusion with Golgi apparatus"/>
    <property type="evidence" value="ECO:0007669"/>
    <property type="project" value="TreeGrafter"/>
</dbReference>
<comment type="caution">
    <text evidence="10">The sequence shown here is derived from an EMBL/GenBank/DDBJ whole genome shotgun (WGS) entry which is preliminary data.</text>
</comment>
<gene>
    <name evidence="10" type="ORF">CBOVIS_LOCUS1133</name>
</gene>
<dbReference type="OrthoDB" id="440385at2759"/>
<feature type="transmembrane region" description="Helical" evidence="7">
    <location>
        <begin position="133"/>
        <end position="151"/>
    </location>
</feature>
<feature type="transmembrane region" description="Helical" evidence="7">
    <location>
        <begin position="216"/>
        <end position="238"/>
    </location>
</feature>
<feature type="compositionally biased region" description="Polar residues" evidence="6">
    <location>
        <begin position="424"/>
        <end position="434"/>
    </location>
</feature>
<feature type="region of interest" description="Disordered" evidence="6">
    <location>
        <begin position="420"/>
        <end position="465"/>
    </location>
</feature>
<dbReference type="PANTHER" id="PTHR21236">
    <property type="entry name" value="GOLGI MEMBRANE PROTEIN YIP1"/>
    <property type="match status" value="1"/>
</dbReference>
<reference evidence="10 11" key="1">
    <citation type="submission" date="2020-04" db="EMBL/GenBank/DDBJ databases">
        <authorList>
            <person name="Laetsch R D."/>
            <person name="Stevens L."/>
            <person name="Kumar S."/>
            <person name="Blaxter L. M."/>
        </authorList>
    </citation>
    <scope>NUCLEOTIDE SEQUENCE [LARGE SCALE GENOMIC DNA]</scope>
</reference>
<evidence type="ECO:0000256" key="4">
    <source>
        <dbReference type="ARBA" id="ARBA00022989"/>
    </source>
</evidence>
<evidence type="ECO:0000256" key="6">
    <source>
        <dbReference type="SAM" id="MobiDB-lite"/>
    </source>
</evidence>
<dbReference type="InterPro" id="IPR045231">
    <property type="entry name" value="Yip1/4-like"/>
</dbReference>
<evidence type="ECO:0000256" key="7">
    <source>
        <dbReference type="SAM" id="Phobius"/>
    </source>
</evidence>
<keyword evidence="11" id="KW-1185">Reference proteome</keyword>
<dbReference type="Pfam" id="PF04893">
    <property type="entry name" value="Yip1"/>
    <property type="match status" value="1"/>
</dbReference>
<dbReference type="InterPro" id="IPR006977">
    <property type="entry name" value="Yip1_dom"/>
</dbReference>
<feature type="compositionally biased region" description="Low complexity" evidence="6">
    <location>
        <begin position="11"/>
        <end position="26"/>
    </location>
</feature>
<evidence type="ECO:0000256" key="1">
    <source>
        <dbReference type="ARBA" id="ARBA00004141"/>
    </source>
</evidence>
<feature type="domain" description="Yip1" evidence="8">
    <location>
        <begin position="117"/>
        <end position="246"/>
    </location>
</feature>